<evidence type="ECO:0000256" key="4">
    <source>
        <dbReference type="ARBA" id="ARBA00023136"/>
    </source>
</evidence>
<dbReference type="PROSITE" id="PS50850">
    <property type="entry name" value="MFS"/>
    <property type="match status" value="1"/>
</dbReference>
<dbReference type="VEuPathDB" id="FungiDB:CCM_00827"/>
<organism evidence="7 8">
    <name type="scientific">Cordyceps militaris</name>
    <name type="common">Caterpillar fungus</name>
    <name type="synonym">Clavaria militaris</name>
    <dbReference type="NCBI Taxonomy" id="73501"/>
    <lineage>
        <taxon>Eukaryota</taxon>
        <taxon>Fungi</taxon>
        <taxon>Dikarya</taxon>
        <taxon>Ascomycota</taxon>
        <taxon>Pezizomycotina</taxon>
        <taxon>Sordariomycetes</taxon>
        <taxon>Hypocreomycetidae</taxon>
        <taxon>Hypocreales</taxon>
        <taxon>Cordycipitaceae</taxon>
        <taxon>Cordyceps</taxon>
    </lineage>
</organism>
<dbReference type="SUPFAM" id="SSF103473">
    <property type="entry name" value="MFS general substrate transporter"/>
    <property type="match status" value="1"/>
</dbReference>
<comment type="subcellular location">
    <subcellularLocation>
        <location evidence="1">Membrane</location>
        <topology evidence="1">Multi-pass membrane protein</topology>
    </subcellularLocation>
</comment>
<evidence type="ECO:0000256" key="5">
    <source>
        <dbReference type="SAM" id="Phobius"/>
    </source>
</evidence>
<protein>
    <submittedName>
        <fullName evidence="7">Major facilitator superfamily transporter</fullName>
    </submittedName>
</protein>
<feature type="transmembrane region" description="Helical" evidence="5">
    <location>
        <begin position="424"/>
        <end position="448"/>
    </location>
</feature>
<feature type="transmembrane region" description="Helical" evidence="5">
    <location>
        <begin position="126"/>
        <end position="145"/>
    </location>
</feature>
<dbReference type="EMBL" id="CP023324">
    <property type="protein sequence ID" value="ATY62257.1"/>
    <property type="molecule type" value="Genomic_DNA"/>
</dbReference>
<sequence>MPPATADHESAPLLVARRDTDETLAGSGETIGATTSFQPDGDQENPLEWTPSFKWFIVFLLSMSAFTVTFSCVSVVPVARRISRDLGGRPDDTSSEVLLVTIWELGEAAGPLLIGSLSELFGRSPVINTANVFFVAALALGALAPTLRFLIFTRALTGAAVAINVLGPAIIGDIFVPDQRGTAVSMILFAPLLGSSIGPAFSGAAIETLSWRVIVLVSVVLATVCYSISFVFFRETYTPAILRRRAAKLAAAGLASDMDKPPTKHTYKSLWLSIARPATVLASSGVLMVISFYIAIMFSHFYVAAITMPRIIEDVYHLSPTAAGFSFFSNAIGSLIGIMVCKQWLDAIYIKLRDKNDGVGLPEFRLPIAIIGAVTMIPGVALYGWCAEYNWSIYVFLTSCIWVRMSLIMSFTPLTAYVVDACGLYSASALTAVIVIRCLAGAFLPLAIDKLINAIGYGWGFTVYALATLVVVSVPVGLYYKGESWRRNSEYTMVEEHVGAE</sequence>
<dbReference type="GO" id="GO:0016020">
    <property type="term" value="C:membrane"/>
    <property type="evidence" value="ECO:0007669"/>
    <property type="project" value="UniProtKB-SubCell"/>
</dbReference>
<feature type="transmembrane region" description="Helical" evidence="5">
    <location>
        <begin position="366"/>
        <end position="385"/>
    </location>
</feature>
<dbReference type="VEuPathDB" id="FungiDB:A9K55_008641"/>
<feature type="transmembrane region" description="Helical" evidence="5">
    <location>
        <begin position="183"/>
        <end position="201"/>
    </location>
</feature>
<dbReference type="Proteomes" id="UP000323067">
    <property type="component" value="Chromosome vii"/>
</dbReference>
<dbReference type="AlphaFoldDB" id="A0A2H4SGN0"/>
<dbReference type="Pfam" id="PF07690">
    <property type="entry name" value="MFS_1"/>
    <property type="match status" value="1"/>
</dbReference>
<keyword evidence="2 5" id="KW-0812">Transmembrane</keyword>
<dbReference type="InterPro" id="IPR036259">
    <property type="entry name" value="MFS_trans_sf"/>
</dbReference>
<evidence type="ECO:0000256" key="3">
    <source>
        <dbReference type="ARBA" id="ARBA00022989"/>
    </source>
</evidence>
<accession>A0A2H4SGN0</accession>
<name>A0A2H4SGN0_CORMI</name>
<dbReference type="OrthoDB" id="6770063at2759"/>
<feature type="transmembrane region" description="Helical" evidence="5">
    <location>
        <begin position="454"/>
        <end position="480"/>
    </location>
</feature>
<dbReference type="PANTHER" id="PTHR23502">
    <property type="entry name" value="MAJOR FACILITATOR SUPERFAMILY"/>
    <property type="match status" value="1"/>
</dbReference>
<dbReference type="InterPro" id="IPR011701">
    <property type="entry name" value="MFS"/>
</dbReference>
<feature type="transmembrane region" description="Helical" evidence="5">
    <location>
        <begin position="151"/>
        <end position="171"/>
    </location>
</feature>
<keyword evidence="3 5" id="KW-1133">Transmembrane helix</keyword>
<evidence type="ECO:0000313" key="7">
    <source>
        <dbReference type="EMBL" id="ATY62257.1"/>
    </source>
</evidence>
<evidence type="ECO:0000256" key="1">
    <source>
        <dbReference type="ARBA" id="ARBA00004141"/>
    </source>
</evidence>
<reference evidence="7 8" key="1">
    <citation type="journal article" date="2017" name="BMC Genomics">
        <title>Chromosome level assembly and secondary metabolite potential of the parasitic fungus Cordyceps militaris.</title>
        <authorList>
            <person name="Kramer G.J."/>
            <person name="Nodwell J.R."/>
        </authorList>
    </citation>
    <scope>NUCLEOTIDE SEQUENCE [LARGE SCALE GENOMIC DNA]</scope>
    <source>
        <strain evidence="7 8">ATCC 34164</strain>
    </source>
</reference>
<evidence type="ECO:0000259" key="6">
    <source>
        <dbReference type="PROSITE" id="PS50850"/>
    </source>
</evidence>
<dbReference type="Gene3D" id="1.20.1250.20">
    <property type="entry name" value="MFS general substrate transporter like domains"/>
    <property type="match status" value="1"/>
</dbReference>
<feature type="transmembrane region" description="Helical" evidence="5">
    <location>
        <begin position="323"/>
        <end position="345"/>
    </location>
</feature>
<keyword evidence="4 5" id="KW-0472">Membrane</keyword>
<dbReference type="GO" id="GO:0022857">
    <property type="term" value="F:transmembrane transporter activity"/>
    <property type="evidence" value="ECO:0007669"/>
    <property type="project" value="InterPro"/>
</dbReference>
<feature type="domain" description="Major facilitator superfamily (MFS) profile" evidence="6">
    <location>
        <begin position="57"/>
        <end position="485"/>
    </location>
</feature>
<feature type="transmembrane region" description="Helical" evidence="5">
    <location>
        <begin position="213"/>
        <end position="233"/>
    </location>
</feature>
<dbReference type="PANTHER" id="PTHR23502:SF163">
    <property type="entry name" value="MAJOR FACILITATOR SUPERFAMILY (MFS) PROFILE DOMAIN-CONTAINING PROTEIN"/>
    <property type="match status" value="1"/>
</dbReference>
<gene>
    <name evidence="7" type="ORF">A9K55_008641</name>
</gene>
<dbReference type="InterPro" id="IPR020846">
    <property type="entry name" value="MFS_dom"/>
</dbReference>
<feature type="transmembrane region" description="Helical" evidence="5">
    <location>
        <begin position="278"/>
        <end position="303"/>
    </location>
</feature>
<feature type="transmembrane region" description="Helical" evidence="5">
    <location>
        <begin position="391"/>
        <end position="412"/>
    </location>
</feature>
<feature type="transmembrane region" description="Helical" evidence="5">
    <location>
        <begin position="55"/>
        <end position="79"/>
    </location>
</feature>
<evidence type="ECO:0000313" key="8">
    <source>
        <dbReference type="Proteomes" id="UP000323067"/>
    </source>
</evidence>
<proteinExistence type="predicted"/>
<evidence type="ECO:0000256" key="2">
    <source>
        <dbReference type="ARBA" id="ARBA00022692"/>
    </source>
</evidence>